<gene>
    <name evidence="2" type="ORF">H1P_590019</name>
</gene>
<keyword evidence="3" id="KW-1185">Reference proteome</keyword>
<dbReference type="OrthoDB" id="515557at2"/>
<evidence type="ECO:0000313" key="3">
    <source>
        <dbReference type="Proteomes" id="UP000320055"/>
    </source>
</evidence>
<evidence type="ECO:0000313" key="2">
    <source>
        <dbReference type="EMBL" id="VEP17327.1"/>
    </source>
</evidence>
<dbReference type="Proteomes" id="UP000320055">
    <property type="component" value="Unassembled WGS sequence"/>
</dbReference>
<feature type="signal peptide" evidence="1">
    <location>
        <begin position="1"/>
        <end position="21"/>
    </location>
</feature>
<protein>
    <recommendedName>
        <fullName evidence="4">Glutathione S-transferase</fullName>
    </recommendedName>
</protein>
<organism evidence="2 3">
    <name type="scientific">Hyella patelloides LEGE 07179</name>
    <dbReference type="NCBI Taxonomy" id="945734"/>
    <lineage>
        <taxon>Bacteria</taxon>
        <taxon>Bacillati</taxon>
        <taxon>Cyanobacteriota</taxon>
        <taxon>Cyanophyceae</taxon>
        <taxon>Pleurocapsales</taxon>
        <taxon>Hyellaceae</taxon>
        <taxon>Hyella</taxon>
    </lineage>
</organism>
<name>A0A563W116_9CYAN</name>
<dbReference type="RefSeq" id="WP_144867017.1">
    <property type="nucleotide sequence ID" value="NZ_LR213818.1"/>
</dbReference>
<evidence type="ECO:0000256" key="1">
    <source>
        <dbReference type="SAM" id="SignalP"/>
    </source>
</evidence>
<dbReference type="AlphaFoldDB" id="A0A563W116"/>
<proteinExistence type="predicted"/>
<keyword evidence="1" id="KW-0732">Signal</keyword>
<sequence length="94" mass="10886">MKLTTVCLLFSFTFYCRSAQALPPPEDTPEEILRTEIILNGRSPIDNQPLTASEYAKIQERIAQSKFSTPIDPKIRELIFLLRLRKFLRTVTPF</sequence>
<feature type="chain" id="PRO_5021820337" description="Glutathione S-transferase" evidence="1">
    <location>
        <begin position="22"/>
        <end position="94"/>
    </location>
</feature>
<dbReference type="EMBL" id="CAACVJ010000545">
    <property type="protein sequence ID" value="VEP17327.1"/>
    <property type="molecule type" value="Genomic_DNA"/>
</dbReference>
<reference evidence="2 3" key="1">
    <citation type="submission" date="2019-01" db="EMBL/GenBank/DDBJ databases">
        <authorList>
            <person name="Brito A."/>
        </authorList>
    </citation>
    <scope>NUCLEOTIDE SEQUENCE [LARGE SCALE GENOMIC DNA]</scope>
    <source>
        <strain evidence="2">1</strain>
    </source>
</reference>
<accession>A0A563W116</accession>
<evidence type="ECO:0008006" key="4">
    <source>
        <dbReference type="Google" id="ProtNLM"/>
    </source>
</evidence>